<keyword evidence="1" id="KW-0812">Transmembrane</keyword>
<protein>
    <recommendedName>
        <fullName evidence="2">Low molecular weight protein antigen 6 PH domain-containing protein</fullName>
    </recommendedName>
</protein>
<dbReference type="Proteomes" id="UP000245166">
    <property type="component" value="Unassembled WGS sequence"/>
</dbReference>
<dbReference type="AlphaFoldDB" id="A0A2U1ZRW0"/>
<evidence type="ECO:0000313" key="3">
    <source>
        <dbReference type="EMBL" id="PWD49718.1"/>
    </source>
</evidence>
<dbReference type="EMBL" id="PYHR01000002">
    <property type="protein sequence ID" value="PWD49718.1"/>
    <property type="molecule type" value="Genomic_DNA"/>
</dbReference>
<keyword evidence="1" id="KW-1133">Transmembrane helix</keyword>
<dbReference type="InterPro" id="IPR019692">
    <property type="entry name" value="CFP-6_PH"/>
</dbReference>
<dbReference type="Pfam" id="PF10756">
    <property type="entry name" value="bPH_6"/>
    <property type="match status" value="1"/>
</dbReference>
<keyword evidence="1" id="KW-0472">Membrane</keyword>
<gene>
    <name evidence="3" type="ORF">C8046_02360</name>
</gene>
<sequence>MSPTDAVLAPFQPRWARLVAAVLSIVVLVSLVALFVFVRPNAATRLAPDDYLLMIVFSCVLWGILWRQATVRAVPDADGLTVRNLLTTRRLEWAEVVSVRYSADRAWAQLDLAEGDEIAVMAIQKADGDRSIQEARRLAALVNRYGTAVDR</sequence>
<comment type="caution">
    <text evidence="3">The sequence shown here is derived from an EMBL/GenBank/DDBJ whole genome shotgun (WGS) entry which is preliminary data.</text>
</comment>
<dbReference type="OrthoDB" id="3824918at2"/>
<proteinExistence type="predicted"/>
<reference evidence="3 4" key="1">
    <citation type="submission" date="2018-03" db="EMBL/GenBank/DDBJ databases">
        <title>Genome assembly of novel Miniimonas species PCH200.</title>
        <authorList>
            <person name="Thakur V."/>
            <person name="Kumar V."/>
            <person name="Singh D."/>
        </authorList>
    </citation>
    <scope>NUCLEOTIDE SEQUENCE [LARGE SCALE GENOMIC DNA]</scope>
    <source>
        <strain evidence="3 4">PCH200</strain>
    </source>
</reference>
<dbReference type="RefSeq" id="WP_109228101.1">
    <property type="nucleotide sequence ID" value="NZ_PYHR01000002.1"/>
</dbReference>
<evidence type="ECO:0000259" key="2">
    <source>
        <dbReference type="Pfam" id="PF10756"/>
    </source>
</evidence>
<feature type="domain" description="Low molecular weight protein antigen 6 PH" evidence="2">
    <location>
        <begin position="76"/>
        <end position="138"/>
    </location>
</feature>
<feature type="transmembrane region" description="Helical" evidence="1">
    <location>
        <begin position="15"/>
        <end position="38"/>
    </location>
</feature>
<evidence type="ECO:0000313" key="4">
    <source>
        <dbReference type="Proteomes" id="UP000245166"/>
    </source>
</evidence>
<keyword evidence="4" id="KW-1185">Reference proteome</keyword>
<accession>A0A2U1ZRW0</accession>
<evidence type="ECO:0000256" key="1">
    <source>
        <dbReference type="SAM" id="Phobius"/>
    </source>
</evidence>
<organism evidence="3 4">
    <name type="scientific">Serinibacter arcticus</name>
    <dbReference type="NCBI Taxonomy" id="1655435"/>
    <lineage>
        <taxon>Bacteria</taxon>
        <taxon>Bacillati</taxon>
        <taxon>Actinomycetota</taxon>
        <taxon>Actinomycetes</taxon>
        <taxon>Micrococcales</taxon>
        <taxon>Beutenbergiaceae</taxon>
        <taxon>Serinibacter</taxon>
    </lineage>
</organism>
<name>A0A2U1ZRW0_9MICO</name>